<proteinExistence type="predicted"/>
<dbReference type="Proteomes" id="UP000319976">
    <property type="component" value="Chromosome"/>
</dbReference>
<evidence type="ECO:0000259" key="1">
    <source>
        <dbReference type="Pfam" id="PF18096"/>
    </source>
</evidence>
<name>A0A517T9F3_9PLAN</name>
<dbReference type="OrthoDB" id="9810570at2"/>
<dbReference type="SUPFAM" id="SSF53335">
    <property type="entry name" value="S-adenosyl-L-methionine-dependent methyltransferases"/>
    <property type="match status" value="1"/>
</dbReference>
<dbReference type="EMBL" id="CP036316">
    <property type="protein sequence ID" value="QDT65010.1"/>
    <property type="molecule type" value="Genomic_DNA"/>
</dbReference>
<dbReference type="RefSeq" id="WP_145262650.1">
    <property type="nucleotide sequence ID" value="NZ_CP036316.1"/>
</dbReference>
<dbReference type="GO" id="GO:0036261">
    <property type="term" value="P:7-methylguanosine cap hypermethylation"/>
    <property type="evidence" value="ECO:0007669"/>
    <property type="project" value="InterPro"/>
</dbReference>
<dbReference type="InterPro" id="IPR029063">
    <property type="entry name" value="SAM-dependent_MTases_sf"/>
</dbReference>
<evidence type="ECO:0000313" key="2">
    <source>
        <dbReference type="EMBL" id="QDT65010.1"/>
    </source>
</evidence>
<dbReference type="GO" id="GO:0008168">
    <property type="term" value="F:methyltransferase activity"/>
    <property type="evidence" value="ECO:0007669"/>
    <property type="project" value="UniProtKB-KW"/>
</dbReference>
<sequence>MNEHGSPEEQEQLAVWQELRQHSELLREAAALRAELDELAAQKALRETYSPELVRATLTLLDVRAKAVVKFSRPDQLWATSKLIEQATPELIATHKARRFANCSQVFDQCCGLGSDAIAMARHANVTAVDTSAISLQCCRWNAELYEVADHIETLQSTAEEVSVKEAYVHIDPDQRANASGRTRRVEHLQPSLEYLQGVTREAKGGAIKLSPASNFGGKFEDVEIELISLNGECKEATIWFGDLAEQELWRATALPSGETIYGHPLDALAERSALGTYLLDPDPAIVRSGLVDLLCETHDLRRLDDSEEYLTTDALPTTSFVTTFEVLEELPNNERKLNKAVTKYDWGDVEIKSRHLPVDAVSIRKRLSLNGSARGTIFFCRIQGRSRIVLARRVTSE</sequence>
<dbReference type="PANTHER" id="PTHR14741:SF32">
    <property type="entry name" value="TRIMETHYLGUANOSINE SYNTHASE"/>
    <property type="match status" value="1"/>
</dbReference>
<dbReference type="Gene3D" id="3.40.50.150">
    <property type="entry name" value="Vaccinia Virus protein VP39"/>
    <property type="match status" value="1"/>
</dbReference>
<reference evidence="2 3" key="1">
    <citation type="submission" date="2019-02" db="EMBL/GenBank/DDBJ databases">
        <title>Deep-cultivation of Planctomycetes and their phenomic and genomic characterization uncovers novel biology.</title>
        <authorList>
            <person name="Wiegand S."/>
            <person name="Jogler M."/>
            <person name="Boedeker C."/>
            <person name="Pinto D."/>
            <person name="Vollmers J."/>
            <person name="Rivas-Marin E."/>
            <person name="Kohn T."/>
            <person name="Peeters S.H."/>
            <person name="Heuer A."/>
            <person name="Rast P."/>
            <person name="Oberbeckmann S."/>
            <person name="Bunk B."/>
            <person name="Jeske O."/>
            <person name="Meyerdierks A."/>
            <person name="Storesund J.E."/>
            <person name="Kallscheuer N."/>
            <person name="Luecker S."/>
            <person name="Lage O.M."/>
            <person name="Pohl T."/>
            <person name="Merkel B.J."/>
            <person name="Hornburger P."/>
            <person name="Mueller R.-W."/>
            <person name="Bruemmer F."/>
            <person name="Labrenz M."/>
            <person name="Spormann A.M."/>
            <person name="Op den Camp H."/>
            <person name="Overmann J."/>
            <person name="Amann R."/>
            <person name="Jetten M.S.M."/>
            <person name="Mascher T."/>
            <person name="Medema M.H."/>
            <person name="Devos D.P."/>
            <person name="Kaster A.-K."/>
            <person name="Ovreas L."/>
            <person name="Rohde M."/>
            <person name="Galperin M.Y."/>
            <person name="Jogler C."/>
        </authorList>
    </citation>
    <scope>NUCLEOTIDE SEQUENCE [LARGE SCALE GENOMIC DNA]</scope>
    <source>
        <strain evidence="2 3">V22</strain>
    </source>
</reference>
<dbReference type="Pfam" id="PF18096">
    <property type="entry name" value="Thump_like"/>
    <property type="match status" value="1"/>
</dbReference>
<evidence type="ECO:0000313" key="3">
    <source>
        <dbReference type="Proteomes" id="UP000319976"/>
    </source>
</evidence>
<keyword evidence="3" id="KW-1185">Reference proteome</keyword>
<keyword evidence="2" id="KW-0489">Methyltransferase</keyword>
<dbReference type="KEGG" id="chya:V22_22560"/>
<gene>
    <name evidence="2" type="ORF">V22_22560</name>
</gene>
<feature type="domain" description="THUMP-like" evidence="1">
    <location>
        <begin position="323"/>
        <end position="394"/>
    </location>
</feature>
<accession>A0A517T9F3</accession>
<dbReference type="InterPro" id="IPR019012">
    <property type="entry name" value="RNA_cap_Gua-N2-MeTrfase"/>
</dbReference>
<dbReference type="PANTHER" id="PTHR14741">
    <property type="entry name" value="S-ADENOSYLMETHIONINE-DEPENDENT METHYLTRANSFERASE RELATED"/>
    <property type="match status" value="1"/>
</dbReference>
<dbReference type="AlphaFoldDB" id="A0A517T9F3"/>
<keyword evidence="2" id="KW-0808">Transferase</keyword>
<dbReference type="Pfam" id="PF09445">
    <property type="entry name" value="Methyltransf_15"/>
    <property type="match status" value="1"/>
</dbReference>
<protein>
    <submittedName>
        <fullName evidence="2">RNA cap guanine-N2 methyltransferase</fullName>
    </submittedName>
</protein>
<dbReference type="InterPro" id="IPR041497">
    <property type="entry name" value="Thump-like"/>
</dbReference>
<organism evidence="2 3">
    <name type="scientific">Calycomorphotria hydatis</name>
    <dbReference type="NCBI Taxonomy" id="2528027"/>
    <lineage>
        <taxon>Bacteria</taxon>
        <taxon>Pseudomonadati</taxon>
        <taxon>Planctomycetota</taxon>
        <taxon>Planctomycetia</taxon>
        <taxon>Planctomycetales</taxon>
        <taxon>Planctomycetaceae</taxon>
        <taxon>Calycomorphotria</taxon>
    </lineage>
</organism>